<dbReference type="GO" id="GO:0016788">
    <property type="term" value="F:hydrolase activity, acting on ester bonds"/>
    <property type="evidence" value="ECO:0007669"/>
    <property type="project" value="InterPro"/>
</dbReference>
<dbReference type="AlphaFoldDB" id="A0A210QVE6"/>
<dbReference type="SUPFAM" id="SSF53474">
    <property type="entry name" value="alpha/beta-Hydrolases"/>
    <property type="match status" value="1"/>
</dbReference>
<dbReference type="PANTHER" id="PTHR11005">
    <property type="entry name" value="LYSOSOMAL ACID LIPASE-RELATED"/>
    <property type="match status" value="1"/>
</dbReference>
<reference evidence="11 12" key="1">
    <citation type="journal article" date="2017" name="Nat. Ecol. Evol.">
        <title>Scallop genome provides insights into evolution of bilaterian karyotype and development.</title>
        <authorList>
            <person name="Wang S."/>
            <person name="Zhang J."/>
            <person name="Jiao W."/>
            <person name="Li J."/>
            <person name="Xun X."/>
            <person name="Sun Y."/>
            <person name="Guo X."/>
            <person name="Huan P."/>
            <person name="Dong B."/>
            <person name="Zhang L."/>
            <person name="Hu X."/>
            <person name="Sun X."/>
            <person name="Wang J."/>
            <person name="Zhao C."/>
            <person name="Wang Y."/>
            <person name="Wang D."/>
            <person name="Huang X."/>
            <person name="Wang R."/>
            <person name="Lv J."/>
            <person name="Li Y."/>
            <person name="Zhang Z."/>
            <person name="Liu B."/>
            <person name="Lu W."/>
            <person name="Hui Y."/>
            <person name="Liang J."/>
            <person name="Zhou Z."/>
            <person name="Hou R."/>
            <person name="Li X."/>
            <person name="Liu Y."/>
            <person name="Li H."/>
            <person name="Ning X."/>
            <person name="Lin Y."/>
            <person name="Zhao L."/>
            <person name="Xing Q."/>
            <person name="Dou J."/>
            <person name="Li Y."/>
            <person name="Mao J."/>
            <person name="Guo H."/>
            <person name="Dou H."/>
            <person name="Li T."/>
            <person name="Mu C."/>
            <person name="Jiang W."/>
            <person name="Fu Q."/>
            <person name="Fu X."/>
            <person name="Miao Y."/>
            <person name="Liu J."/>
            <person name="Yu Q."/>
            <person name="Li R."/>
            <person name="Liao H."/>
            <person name="Li X."/>
            <person name="Kong Y."/>
            <person name="Jiang Z."/>
            <person name="Chourrout D."/>
            <person name="Li R."/>
            <person name="Bao Z."/>
        </authorList>
    </citation>
    <scope>NUCLEOTIDE SEQUENCE [LARGE SCALE GENOMIC DNA]</scope>
    <source>
        <strain evidence="11 12">PY_sf001</strain>
    </source>
</reference>
<evidence type="ECO:0000256" key="8">
    <source>
        <dbReference type="PIRSR" id="PIRSR000862-1"/>
    </source>
</evidence>
<dbReference type="EMBL" id="NEDP02001725">
    <property type="protein sequence ID" value="OWF52632.1"/>
    <property type="molecule type" value="Genomic_DNA"/>
</dbReference>
<evidence type="ECO:0000256" key="5">
    <source>
        <dbReference type="ARBA" id="ARBA00023098"/>
    </source>
</evidence>
<name>A0A210QVE6_MIZYE</name>
<feature type="active site" description="Nucleophile" evidence="8">
    <location>
        <position position="167"/>
    </location>
</feature>
<feature type="active site" description="Charge relay system" evidence="8">
    <location>
        <position position="368"/>
    </location>
</feature>
<feature type="domain" description="Partial AB-hydrolase lipase" evidence="10">
    <location>
        <begin position="31"/>
        <end position="92"/>
    </location>
</feature>
<dbReference type="InterPro" id="IPR029058">
    <property type="entry name" value="AB_hydrolase_fold"/>
</dbReference>
<keyword evidence="4 7" id="KW-0442">Lipid degradation</keyword>
<keyword evidence="3 7" id="KW-0378">Hydrolase</keyword>
<evidence type="ECO:0000256" key="9">
    <source>
        <dbReference type="SAM" id="SignalP"/>
    </source>
</evidence>
<comment type="caution">
    <text evidence="11">The sequence shown here is derived from an EMBL/GenBank/DDBJ whole genome shotgun (WGS) entry which is preliminary data.</text>
</comment>
<evidence type="ECO:0000256" key="4">
    <source>
        <dbReference type="ARBA" id="ARBA00022963"/>
    </source>
</evidence>
<evidence type="ECO:0000313" key="11">
    <source>
        <dbReference type="EMBL" id="OWF52632.1"/>
    </source>
</evidence>
<dbReference type="OrthoDB" id="9974421at2759"/>
<accession>A0A210QVE6</accession>
<keyword evidence="5" id="KW-0443">Lipid metabolism</keyword>
<evidence type="ECO:0000256" key="1">
    <source>
        <dbReference type="ARBA" id="ARBA00010701"/>
    </source>
</evidence>
<dbReference type="InterPro" id="IPR006693">
    <property type="entry name" value="AB_hydrolase_lipase"/>
</dbReference>
<evidence type="ECO:0000256" key="7">
    <source>
        <dbReference type="PIRNR" id="PIRNR000862"/>
    </source>
</evidence>
<evidence type="ECO:0000259" key="10">
    <source>
        <dbReference type="Pfam" id="PF04083"/>
    </source>
</evidence>
<dbReference type="GO" id="GO:0016042">
    <property type="term" value="P:lipid catabolic process"/>
    <property type="evidence" value="ECO:0007669"/>
    <property type="project" value="UniProtKB-KW"/>
</dbReference>
<feature type="signal peptide" evidence="9">
    <location>
        <begin position="1"/>
        <end position="19"/>
    </location>
</feature>
<evidence type="ECO:0000256" key="2">
    <source>
        <dbReference type="ARBA" id="ARBA00022729"/>
    </source>
</evidence>
<dbReference type="Gene3D" id="3.40.50.1820">
    <property type="entry name" value="alpha/beta hydrolase"/>
    <property type="match status" value="1"/>
</dbReference>
<dbReference type="Pfam" id="PF04083">
    <property type="entry name" value="Abhydro_lipase"/>
    <property type="match status" value="1"/>
</dbReference>
<dbReference type="InterPro" id="IPR025483">
    <property type="entry name" value="Lipase_euk"/>
</dbReference>
<keyword evidence="12" id="KW-1185">Reference proteome</keyword>
<protein>
    <recommendedName>
        <fullName evidence="7">Lipase</fullName>
    </recommendedName>
</protein>
<dbReference type="STRING" id="6573.A0A210QVE6"/>
<dbReference type="PIRSF" id="PIRSF000862">
    <property type="entry name" value="Steryl_ester_lip"/>
    <property type="match status" value="1"/>
</dbReference>
<dbReference type="FunFam" id="3.40.50.1820:FF:000021">
    <property type="entry name" value="Lipase"/>
    <property type="match status" value="1"/>
</dbReference>
<evidence type="ECO:0000256" key="3">
    <source>
        <dbReference type="ARBA" id="ARBA00022801"/>
    </source>
</evidence>
<comment type="similarity">
    <text evidence="1 7">Belongs to the AB hydrolase superfamily. Lipase family.</text>
</comment>
<evidence type="ECO:0000256" key="6">
    <source>
        <dbReference type="ARBA" id="ARBA00023180"/>
    </source>
</evidence>
<organism evidence="11 12">
    <name type="scientific">Mizuhopecten yessoensis</name>
    <name type="common">Japanese scallop</name>
    <name type="synonym">Patinopecten yessoensis</name>
    <dbReference type="NCBI Taxonomy" id="6573"/>
    <lineage>
        <taxon>Eukaryota</taxon>
        <taxon>Metazoa</taxon>
        <taxon>Spiralia</taxon>
        <taxon>Lophotrochozoa</taxon>
        <taxon>Mollusca</taxon>
        <taxon>Bivalvia</taxon>
        <taxon>Autobranchia</taxon>
        <taxon>Pteriomorphia</taxon>
        <taxon>Pectinida</taxon>
        <taxon>Pectinoidea</taxon>
        <taxon>Pectinidae</taxon>
        <taxon>Mizuhopecten</taxon>
    </lineage>
</organism>
<sequence length="396" mass="44958">MGYWLSLLLCCAVVQHVLPKYVDPQIYMRSPEMIRFNGYPVEIHNVTTKDGFILETHRIPRGRRPNKPVINRPVVLFQHGLNAGSDSFIENGADGSLPFILADEGMDVWLSNSRGNAYAMKNTHFNYTQDEFWAWSWDEMATRDLPAVVDHILGMTNVSQLYYVGHSQGTTTMFAQLSQDPVFAKKIKLFIAFAPIGKLGHIKGILKLIADLTPSADDIYKVFGRKYFLMNSSVATDLAAKVCNEEPVTFVCSVATSITGFDIQQTNWTRVPRYLAHAAEGTSVQNMIHYIQEVNSDLYQKFDYGSPDKNMAKYNQTTPPRYAIQNIKTPVAFYNGNKDWLANPTDVTYLLDNLPNIVKKRTFPNWDHVDFILAMDAPKILYPEVLQLIKDTHAME</sequence>
<gene>
    <name evidence="11" type="ORF">KP79_PYT05851</name>
</gene>
<evidence type="ECO:0000313" key="12">
    <source>
        <dbReference type="Proteomes" id="UP000242188"/>
    </source>
</evidence>
<keyword evidence="2 9" id="KW-0732">Signal</keyword>
<feature type="active site" description="Charge relay system" evidence="8">
    <location>
        <position position="339"/>
    </location>
</feature>
<dbReference type="Proteomes" id="UP000242188">
    <property type="component" value="Unassembled WGS sequence"/>
</dbReference>
<proteinExistence type="inferred from homology"/>
<feature type="chain" id="PRO_5011967608" description="Lipase" evidence="9">
    <location>
        <begin position="20"/>
        <end position="396"/>
    </location>
</feature>
<keyword evidence="6" id="KW-0325">Glycoprotein</keyword>